<keyword evidence="1" id="KW-0472">Membrane</keyword>
<proteinExistence type="predicted"/>
<feature type="transmembrane region" description="Helical" evidence="1">
    <location>
        <begin position="45"/>
        <end position="66"/>
    </location>
</feature>
<evidence type="ECO:0000313" key="2">
    <source>
        <dbReference type="EMBL" id="ESS00723.1"/>
    </source>
</evidence>
<dbReference type="EMBL" id="AYHA01000149">
    <property type="protein sequence ID" value="ESS00723.1"/>
    <property type="molecule type" value="Genomic_DNA"/>
</dbReference>
<dbReference type="AlphaFoldDB" id="A0A829LZ97"/>
<evidence type="ECO:0000256" key="1">
    <source>
        <dbReference type="SAM" id="Phobius"/>
    </source>
</evidence>
<gene>
    <name evidence="2" type="ORF">NB22_08845</name>
</gene>
<name>A0A829LZ97_LIMFE</name>
<keyword evidence="1" id="KW-0812">Transmembrane</keyword>
<evidence type="ECO:0000313" key="3">
    <source>
        <dbReference type="Proteomes" id="UP000018412"/>
    </source>
</evidence>
<comment type="caution">
    <text evidence="2">The sequence shown here is derived from an EMBL/GenBank/DDBJ whole genome shotgun (WGS) entry which is preliminary data.</text>
</comment>
<organism evidence="2 3">
    <name type="scientific">Limosilactobacillus fermentum NB-22</name>
    <dbReference type="NCBI Taxonomy" id="1408443"/>
    <lineage>
        <taxon>Bacteria</taxon>
        <taxon>Bacillati</taxon>
        <taxon>Bacillota</taxon>
        <taxon>Bacilli</taxon>
        <taxon>Lactobacillales</taxon>
        <taxon>Lactobacillaceae</taxon>
        <taxon>Limosilactobacillus</taxon>
    </lineage>
</organism>
<sequence length="67" mass="7824">MDDKDFVTHTELKLSSEKLLHHMDNQFNRLGNKIDGQKVWMLKELSATAIFIVTILGFLITIFEFLK</sequence>
<protein>
    <submittedName>
        <fullName evidence="2">Uncharacterized protein</fullName>
    </submittedName>
</protein>
<reference evidence="2 3" key="2">
    <citation type="journal article" date="2015" name="Genome Announc.">
        <title>Draft Genome Sequence of Lactobacillus fermentum NB-22.</title>
        <authorList>
            <person name="Chaplin A.V."/>
            <person name="Shkoporov A.N."/>
            <person name="Efimov B.A."/>
            <person name="Pikina A.P."/>
            <person name="Borisova O.Y."/>
            <person name="Gladko I.A."/>
            <person name="Postnikova E.A."/>
            <person name="Lordkipanidze A.E."/>
            <person name="Kafarskaia L.I."/>
        </authorList>
    </citation>
    <scope>NUCLEOTIDE SEQUENCE [LARGE SCALE GENOMIC DNA]</scope>
    <source>
        <strain evidence="2 3">NB-22</strain>
    </source>
</reference>
<reference evidence="3" key="1">
    <citation type="submission" date="2013-10" db="EMBL/GenBank/DDBJ databases">
        <title>Draft genome sequence of Lactobacillus fermentum NB-22.</title>
        <authorList>
            <person name="Chaplin A.V."/>
            <person name="Shkoporov A.N."/>
            <person name="Khokhlova E.V."/>
            <person name="Efimov B.A."/>
            <person name="Kafarskaia L.I."/>
        </authorList>
    </citation>
    <scope>NUCLEOTIDE SEQUENCE [LARGE SCALE GENOMIC DNA]</scope>
    <source>
        <strain evidence="3">NB-22</strain>
    </source>
</reference>
<keyword evidence="1" id="KW-1133">Transmembrane helix</keyword>
<dbReference type="Proteomes" id="UP000018412">
    <property type="component" value="Unassembled WGS sequence"/>
</dbReference>
<accession>A0A829LZ97</accession>